<dbReference type="SUPFAM" id="SSF51695">
    <property type="entry name" value="PLC-like phosphodiesterases"/>
    <property type="match status" value="1"/>
</dbReference>
<dbReference type="CDD" id="cd08556">
    <property type="entry name" value="GDPD"/>
    <property type="match status" value="1"/>
</dbReference>
<dbReference type="InterPro" id="IPR017946">
    <property type="entry name" value="PLC-like_Pdiesterase_TIM-brl"/>
</dbReference>
<comment type="caution">
    <text evidence="3">The sequence shown here is derived from an EMBL/GenBank/DDBJ whole genome shotgun (WGS) entry which is preliminary data.</text>
</comment>
<dbReference type="PANTHER" id="PTHR46211:SF14">
    <property type="entry name" value="GLYCEROPHOSPHODIESTER PHOSPHODIESTERASE"/>
    <property type="match status" value="1"/>
</dbReference>
<reference evidence="3 4" key="1">
    <citation type="journal article" date="2019" name="Int. J. Syst. Evol. Microbiol.">
        <title>The Global Catalogue of Microorganisms (GCM) 10K type strain sequencing project: providing services to taxonomists for standard genome sequencing and annotation.</title>
        <authorList>
            <consortium name="The Broad Institute Genomics Platform"/>
            <consortium name="The Broad Institute Genome Sequencing Center for Infectious Disease"/>
            <person name="Wu L."/>
            <person name="Ma J."/>
        </authorList>
    </citation>
    <scope>NUCLEOTIDE SEQUENCE [LARGE SCALE GENOMIC DNA]</scope>
    <source>
        <strain evidence="3 4">XZYJ18</strain>
    </source>
</reference>
<sequence length="217" mass="23539">MQVTAHRGFGDRYPENTVRAAERASPSADAVEIDVRRCGSGELVASHWDNVELVTDGRGDVSELPASELASLSVDGSDWGIPLLTDVLGAIPPEVGVNLDLKERGIAADVVDLVQSVENDAVVSSLHPDPLWRTQLRDESIPLAFNFGVRPDANFLTAEAIDCEYANPHWSLCFVTDLVESAHEAGMEVYAWPVATRTLARALERRGVDGLILTRPL</sequence>
<accession>A0ABD5PWF6</accession>
<dbReference type="EMBL" id="JBHSHT010000001">
    <property type="protein sequence ID" value="MFC4822836.1"/>
    <property type="molecule type" value="Genomic_DNA"/>
</dbReference>
<evidence type="ECO:0000259" key="2">
    <source>
        <dbReference type="PROSITE" id="PS51704"/>
    </source>
</evidence>
<dbReference type="Proteomes" id="UP001595945">
    <property type="component" value="Unassembled WGS sequence"/>
</dbReference>
<feature type="domain" description="GP-PDE" evidence="2">
    <location>
        <begin position="1"/>
        <end position="217"/>
    </location>
</feature>
<proteinExistence type="predicted"/>
<dbReference type="PROSITE" id="PS51704">
    <property type="entry name" value="GP_PDE"/>
    <property type="match status" value="1"/>
</dbReference>
<evidence type="ECO:0000313" key="4">
    <source>
        <dbReference type="Proteomes" id="UP001595945"/>
    </source>
</evidence>
<keyword evidence="4" id="KW-1185">Reference proteome</keyword>
<dbReference type="InterPro" id="IPR030395">
    <property type="entry name" value="GP_PDE_dom"/>
</dbReference>
<evidence type="ECO:0000256" key="1">
    <source>
        <dbReference type="SAM" id="MobiDB-lite"/>
    </source>
</evidence>
<gene>
    <name evidence="3" type="ORF">ACFO9K_01035</name>
</gene>
<dbReference type="RefSeq" id="WP_379793560.1">
    <property type="nucleotide sequence ID" value="NZ_JBHSFC010000001.1"/>
</dbReference>
<name>A0ABD5PWF6_9EURY</name>
<evidence type="ECO:0000313" key="3">
    <source>
        <dbReference type="EMBL" id="MFC4822836.1"/>
    </source>
</evidence>
<protein>
    <submittedName>
        <fullName evidence="3">Glycerophosphodiester phosphodiesterase</fullName>
    </submittedName>
</protein>
<feature type="region of interest" description="Disordered" evidence="1">
    <location>
        <begin position="1"/>
        <end position="25"/>
    </location>
</feature>
<dbReference type="PANTHER" id="PTHR46211">
    <property type="entry name" value="GLYCEROPHOSPHORYL DIESTER PHOSPHODIESTERASE"/>
    <property type="match status" value="1"/>
</dbReference>
<dbReference type="Gene3D" id="3.20.20.190">
    <property type="entry name" value="Phosphatidylinositol (PI) phosphodiesterase"/>
    <property type="match status" value="1"/>
</dbReference>
<dbReference type="Pfam" id="PF03009">
    <property type="entry name" value="GDPD"/>
    <property type="match status" value="1"/>
</dbReference>
<dbReference type="AlphaFoldDB" id="A0ABD5PWF6"/>
<organism evidence="3 4">
    <name type="scientific">Halorussus aquaticus</name>
    <dbReference type="NCBI Taxonomy" id="2953748"/>
    <lineage>
        <taxon>Archaea</taxon>
        <taxon>Methanobacteriati</taxon>
        <taxon>Methanobacteriota</taxon>
        <taxon>Stenosarchaea group</taxon>
        <taxon>Halobacteria</taxon>
        <taxon>Halobacteriales</taxon>
        <taxon>Haladaptataceae</taxon>
        <taxon>Halorussus</taxon>
    </lineage>
</organism>